<dbReference type="GO" id="GO:0008168">
    <property type="term" value="F:methyltransferase activity"/>
    <property type="evidence" value="ECO:0007669"/>
    <property type="project" value="UniProtKB-KW"/>
</dbReference>
<dbReference type="Proteomes" id="UP000677913">
    <property type="component" value="Unassembled WGS sequence"/>
</dbReference>
<dbReference type="AlphaFoldDB" id="A0A8J7WN55"/>
<proteinExistence type="predicted"/>
<comment type="caution">
    <text evidence="1">The sequence shown here is derived from an EMBL/GenBank/DDBJ whole genome shotgun (WGS) entry which is preliminary data.</text>
</comment>
<dbReference type="Gene3D" id="3.40.50.150">
    <property type="entry name" value="Vaccinia Virus protein VP39"/>
    <property type="match status" value="1"/>
</dbReference>
<gene>
    <name evidence="1" type="ORF">KGA66_12125</name>
</gene>
<dbReference type="SUPFAM" id="SSF53335">
    <property type="entry name" value="S-adenosyl-L-methionine-dependent methyltransferases"/>
    <property type="match status" value="1"/>
</dbReference>
<reference evidence="1" key="1">
    <citation type="submission" date="2021-04" db="EMBL/GenBank/DDBJ databases">
        <title>Genome based classification of Actinospica acidithermotolerans sp. nov., an actinobacterium isolated from an Indonesian hot spring.</title>
        <authorList>
            <person name="Kusuma A.B."/>
            <person name="Putra K.E."/>
            <person name="Nafisah S."/>
            <person name="Loh J."/>
            <person name="Nouioui I."/>
            <person name="Goodfellow M."/>
        </authorList>
    </citation>
    <scope>NUCLEOTIDE SEQUENCE</scope>
    <source>
        <strain evidence="1">DSM 45618</strain>
    </source>
</reference>
<dbReference type="EMBL" id="JAGSXH010000034">
    <property type="protein sequence ID" value="MBS2963800.1"/>
    <property type="molecule type" value="Genomic_DNA"/>
</dbReference>
<keyword evidence="2" id="KW-1185">Reference proteome</keyword>
<organism evidence="1 2">
    <name type="scientific">Actinocrinis puniceicyclus</name>
    <dbReference type="NCBI Taxonomy" id="977794"/>
    <lineage>
        <taxon>Bacteria</taxon>
        <taxon>Bacillati</taxon>
        <taxon>Actinomycetota</taxon>
        <taxon>Actinomycetes</taxon>
        <taxon>Catenulisporales</taxon>
        <taxon>Actinospicaceae</taxon>
        <taxon>Actinocrinis</taxon>
    </lineage>
</organism>
<evidence type="ECO:0000313" key="1">
    <source>
        <dbReference type="EMBL" id="MBS2963800.1"/>
    </source>
</evidence>
<dbReference type="InterPro" id="IPR029063">
    <property type="entry name" value="SAM-dependent_MTases_sf"/>
</dbReference>
<keyword evidence="1" id="KW-0489">Methyltransferase</keyword>
<dbReference type="RefSeq" id="WP_211467825.1">
    <property type="nucleotide sequence ID" value="NZ_JAGSXH010000034.1"/>
</dbReference>
<keyword evidence="1" id="KW-0808">Transferase</keyword>
<protein>
    <submittedName>
        <fullName evidence="1">SAM-dependent methyltransferase</fullName>
        <ecNumber evidence="1">2.1.1.-</ecNumber>
    </submittedName>
</protein>
<sequence length="269" mass="29766">MDSSDGLPALSPADIERPSPARIYDYWLGGSNNFAADREVAERAAAAMPTLRAAIWANRAFLRRVVKALVTEYGVTQFLDLGSGVPTVGNVHEIAQDADPSCRIVYVDIDPVAVAHGHALLTGNEQAVVIHGDLRHPATVLEHPKTRRLLDFSRPVGVLMNAVLHFMPDEEQPEQIVHAYRDALCPGSFLALSHAAPDLDHPTEQAGMVDDYQRSTRVRFIHRTPEQLAGWLDGFTLEPPGIVQVNEWRPDVESHQHILRTYGLLARKD</sequence>
<dbReference type="PIRSF" id="PIRSF017393">
    <property type="entry name" value="MTase_SAV2177"/>
    <property type="match status" value="1"/>
</dbReference>
<dbReference type="InterPro" id="IPR006764">
    <property type="entry name" value="SAM_dep_MeTrfase_SAV2177_type"/>
</dbReference>
<evidence type="ECO:0000313" key="2">
    <source>
        <dbReference type="Proteomes" id="UP000677913"/>
    </source>
</evidence>
<accession>A0A8J7WN55</accession>
<dbReference type="EC" id="2.1.1.-" evidence="1"/>
<dbReference type="Pfam" id="PF04672">
    <property type="entry name" value="Methyltransf_19"/>
    <property type="match status" value="1"/>
</dbReference>
<name>A0A8J7WN55_9ACTN</name>
<dbReference type="CDD" id="cd02440">
    <property type="entry name" value="AdoMet_MTases"/>
    <property type="match status" value="1"/>
</dbReference>
<dbReference type="GO" id="GO:0032259">
    <property type="term" value="P:methylation"/>
    <property type="evidence" value="ECO:0007669"/>
    <property type="project" value="UniProtKB-KW"/>
</dbReference>